<comment type="caution">
    <text evidence="1">The sequence shown here is derived from an EMBL/GenBank/DDBJ whole genome shotgun (WGS) entry which is preliminary data.</text>
</comment>
<reference evidence="1 2" key="1">
    <citation type="journal article" date="2022" name="J. Dairy Sci.">
        <title>Genetic diversity of Lactobacillus delbrueckii isolated from raw milk in Hokkaido, Japan.</title>
        <authorList>
            <person name="Tsuchihashi H."/>
            <person name="Ichikawa A."/>
            <person name="Takeda M."/>
            <person name="Koizumi A."/>
            <person name="Mizoguchi C."/>
            <person name="Ishida T."/>
            <person name="Kimura K."/>
        </authorList>
    </citation>
    <scope>NUCLEOTIDE SEQUENCE [LARGE SCALE GENOMIC DNA]</scope>
    <source>
        <strain evidence="1 2">ME-791</strain>
    </source>
</reference>
<evidence type="ECO:0000313" key="2">
    <source>
        <dbReference type="Proteomes" id="UP001054884"/>
    </source>
</evidence>
<accession>A0ABD0ACZ2</accession>
<gene>
    <name evidence="1" type="ORF">ME791_00970</name>
</gene>
<proteinExistence type="predicted"/>
<evidence type="ECO:0000313" key="1">
    <source>
        <dbReference type="EMBL" id="GHN32945.1"/>
    </source>
</evidence>
<organism evidence="1 2">
    <name type="scientific">Lactobacillus delbrueckii</name>
    <dbReference type="NCBI Taxonomy" id="1584"/>
    <lineage>
        <taxon>Bacteria</taxon>
        <taxon>Bacillati</taxon>
        <taxon>Bacillota</taxon>
        <taxon>Bacilli</taxon>
        <taxon>Lactobacillales</taxon>
        <taxon>Lactobacillaceae</taxon>
        <taxon>Lactobacillus</taxon>
    </lineage>
</organism>
<sequence>MGLFDIDNEVVGVVATTVWELNSQVVFIFPWIQCISRSQRTMEVYTVPLGNVEALAKKKLENCIILSSHILLDHYTPHFLS</sequence>
<name>A0ABD0ACZ2_9LACO</name>
<dbReference type="Proteomes" id="UP001054884">
    <property type="component" value="Unassembled WGS sequence"/>
</dbReference>
<dbReference type="EMBL" id="BNHY01000001">
    <property type="protein sequence ID" value="GHN32945.1"/>
    <property type="molecule type" value="Genomic_DNA"/>
</dbReference>
<protein>
    <submittedName>
        <fullName evidence="1">Uncharacterized protein</fullName>
    </submittedName>
</protein>
<dbReference type="AlphaFoldDB" id="A0ABD0ACZ2"/>